<comment type="subunit">
    <text evidence="5 10">Heterodimer of LeuC and LeuD.</text>
</comment>
<dbReference type="PANTHER" id="PTHR43345:SF5">
    <property type="entry name" value="3-ISOPROPYLMALATE DEHYDRATASE SMALL SUBUNIT"/>
    <property type="match status" value="1"/>
</dbReference>
<evidence type="ECO:0000256" key="10">
    <source>
        <dbReference type="HAMAP-Rule" id="MF_01031"/>
    </source>
</evidence>
<comment type="similarity">
    <text evidence="4 10">Belongs to the LeuD family. LeuD type 1 subfamily.</text>
</comment>
<dbReference type="InterPro" id="IPR033940">
    <property type="entry name" value="IPMI_Swivel"/>
</dbReference>
<organism evidence="12 13">
    <name type="scientific">Opacimonas viscosa</name>
    <dbReference type="NCBI Taxonomy" id="2961944"/>
    <lineage>
        <taxon>Bacteria</taxon>
        <taxon>Pseudomonadati</taxon>
        <taxon>Pseudomonadota</taxon>
        <taxon>Gammaproteobacteria</taxon>
        <taxon>Alteromonadales</taxon>
        <taxon>Alteromonadaceae</taxon>
        <taxon>Opacimonas</taxon>
    </lineage>
</organism>
<evidence type="ECO:0000256" key="4">
    <source>
        <dbReference type="ARBA" id="ARBA00009845"/>
    </source>
</evidence>
<keyword evidence="7 10" id="KW-0028">Amino-acid biosynthesis</keyword>
<dbReference type="GO" id="GO:0009098">
    <property type="term" value="P:L-leucine biosynthetic process"/>
    <property type="evidence" value="ECO:0007669"/>
    <property type="project" value="UniProtKB-UniRule"/>
</dbReference>
<dbReference type="Gene3D" id="3.20.19.10">
    <property type="entry name" value="Aconitase, domain 4"/>
    <property type="match status" value="1"/>
</dbReference>
<proteinExistence type="inferred from homology"/>
<evidence type="ECO:0000256" key="9">
    <source>
        <dbReference type="ARBA" id="ARBA00023304"/>
    </source>
</evidence>
<keyword evidence="9 10" id="KW-0100">Branched-chain amino acid biosynthesis</keyword>
<dbReference type="PANTHER" id="PTHR43345">
    <property type="entry name" value="3-ISOPROPYLMALATE DEHYDRATASE SMALL SUBUNIT 2-RELATED-RELATED"/>
    <property type="match status" value="1"/>
</dbReference>
<dbReference type="FunFam" id="3.20.19.10:FF:000003">
    <property type="entry name" value="3-isopropylmalate dehydratase small subunit"/>
    <property type="match status" value="1"/>
</dbReference>
<keyword evidence="6 10" id="KW-0432">Leucine biosynthesis</keyword>
<name>A0AA41WX73_9ALTE</name>
<comment type="function">
    <text evidence="2 10">Catalyzes the isomerization between 2-isopropylmalate and 3-isopropylmalate, via the formation of 2-isopropylmaleate.</text>
</comment>
<feature type="domain" description="Aconitase A/isopropylmalate dehydratase small subunit swivel" evidence="11">
    <location>
        <begin position="7"/>
        <end position="125"/>
    </location>
</feature>
<sequence length="199" mass="22587">MSGINLHTGTAVPLDIANIDTDQIIPKQFLTGVTRSGYGKHLFHDWRYNDLHEQELNTDFNLNKTIYSNASILITRENFGCGSSREHAPWALLDFGLHVIIAPSFADIFYGNAINNNMLPINLEDAIIDTLMDIVCKEPSTPIQVNLTEKTVSILEHVFTFEIAEHHQYNLINGLDAIGQTLEFAEEIQKFEEKRPTWM</sequence>
<dbReference type="HAMAP" id="MF_01031">
    <property type="entry name" value="LeuD_type1"/>
    <property type="match status" value="1"/>
</dbReference>
<keyword evidence="13" id="KW-1185">Reference proteome</keyword>
<gene>
    <name evidence="10 12" type="primary">leuD</name>
    <name evidence="12" type="ORF">NLF92_02075</name>
</gene>
<dbReference type="NCBIfam" id="TIGR00171">
    <property type="entry name" value="leuD"/>
    <property type="match status" value="1"/>
</dbReference>
<evidence type="ECO:0000256" key="1">
    <source>
        <dbReference type="ARBA" id="ARBA00000491"/>
    </source>
</evidence>
<evidence type="ECO:0000256" key="7">
    <source>
        <dbReference type="ARBA" id="ARBA00022605"/>
    </source>
</evidence>
<evidence type="ECO:0000256" key="2">
    <source>
        <dbReference type="ARBA" id="ARBA00002695"/>
    </source>
</evidence>
<dbReference type="InterPro" id="IPR000573">
    <property type="entry name" value="AconitaseA/IPMdHydase_ssu_swvl"/>
</dbReference>
<accession>A0AA41WX73</accession>
<dbReference type="Pfam" id="PF00694">
    <property type="entry name" value="Aconitase_C"/>
    <property type="match status" value="1"/>
</dbReference>
<dbReference type="AlphaFoldDB" id="A0AA41WX73"/>
<comment type="caution">
    <text evidence="12">The sequence shown here is derived from an EMBL/GenBank/DDBJ whole genome shotgun (WGS) entry which is preliminary data.</text>
</comment>
<comment type="pathway">
    <text evidence="3 10">Amino-acid biosynthesis; L-leucine biosynthesis; L-leucine from 3-methyl-2-oxobutanoate: step 2/4.</text>
</comment>
<dbReference type="SUPFAM" id="SSF52016">
    <property type="entry name" value="LeuD/IlvD-like"/>
    <property type="match status" value="1"/>
</dbReference>
<evidence type="ECO:0000256" key="8">
    <source>
        <dbReference type="ARBA" id="ARBA00023239"/>
    </source>
</evidence>
<dbReference type="EC" id="4.2.1.33" evidence="10"/>
<evidence type="ECO:0000256" key="5">
    <source>
        <dbReference type="ARBA" id="ARBA00011271"/>
    </source>
</evidence>
<evidence type="ECO:0000313" key="12">
    <source>
        <dbReference type="EMBL" id="MCP3427725.1"/>
    </source>
</evidence>
<dbReference type="GO" id="GO:0009316">
    <property type="term" value="C:3-isopropylmalate dehydratase complex"/>
    <property type="evidence" value="ECO:0007669"/>
    <property type="project" value="InterPro"/>
</dbReference>
<dbReference type="InterPro" id="IPR015928">
    <property type="entry name" value="Aconitase/3IPM_dehydase_swvl"/>
</dbReference>
<dbReference type="InterPro" id="IPR050075">
    <property type="entry name" value="LeuD"/>
</dbReference>
<evidence type="ECO:0000259" key="11">
    <source>
        <dbReference type="Pfam" id="PF00694"/>
    </source>
</evidence>
<dbReference type="NCBIfam" id="NF002458">
    <property type="entry name" value="PRK01641.1"/>
    <property type="match status" value="1"/>
</dbReference>
<dbReference type="CDD" id="cd01577">
    <property type="entry name" value="IPMI_Swivel"/>
    <property type="match status" value="1"/>
</dbReference>
<comment type="catalytic activity">
    <reaction evidence="1 10">
        <text>(2R,3S)-3-isopropylmalate = (2S)-2-isopropylmalate</text>
        <dbReference type="Rhea" id="RHEA:32287"/>
        <dbReference type="ChEBI" id="CHEBI:1178"/>
        <dbReference type="ChEBI" id="CHEBI:35121"/>
        <dbReference type="EC" id="4.2.1.33"/>
    </reaction>
</comment>
<dbReference type="InterPro" id="IPR004431">
    <property type="entry name" value="3-IsopropMal_deHydase_ssu"/>
</dbReference>
<keyword evidence="8 10" id="KW-0456">Lyase</keyword>
<protein>
    <recommendedName>
        <fullName evidence="10">3-isopropylmalate dehydratase small subunit</fullName>
        <ecNumber evidence="10">4.2.1.33</ecNumber>
    </recommendedName>
    <alternativeName>
        <fullName evidence="10">Alpha-IPM isomerase</fullName>
        <shortName evidence="10">IPMI</shortName>
    </alternativeName>
    <alternativeName>
        <fullName evidence="10">Isopropylmalate isomerase</fullName>
    </alternativeName>
</protein>
<reference evidence="12" key="1">
    <citation type="submission" date="2022-07" db="EMBL/GenBank/DDBJ databases">
        <title>Characterization of the Novel Bacterium Alteromonas immobilis LMIT006 and Alteromonas gregis LMIT007.</title>
        <authorList>
            <person name="Lin X."/>
        </authorList>
    </citation>
    <scope>NUCLEOTIDE SEQUENCE</scope>
    <source>
        <strain evidence="12">LMIT007</strain>
    </source>
</reference>
<dbReference type="Proteomes" id="UP001165413">
    <property type="component" value="Unassembled WGS sequence"/>
</dbReference>
<dbReference type="EMBL" id="JANATA010000002">
    <property type="protein sequence ID" value="MCP3427725.1"/>
    <property type="molecule type" value="Genomic_DNA"/>
</dbReference>
<dbReference type="GO" id="GO:0003861">
    <property type="term" value="F:3-isopropylmalate dehydratase activity"/>
    <property type="evidence" value="ECO:0007669"/>
    <property type="project" value="UniProtKB-UniRule"/>
</dbReference>
<dbReference type="RefSeq" id="WP_254098365.1">
    <property type="nucleotide sequence ID" value="NZ_JANATA010000002.1"/>
</dbReference>
<evidence type="ECO:0000256" key="3">
    <source>
        <dbReference type="ARBA" id="ARBA00004729"/>
    </source>
</evidence>
<evidence type="ECO:0000256" key="6">
    <source>
        <dbReference type="ARBA" id="ARBA00022430"/>
    </source>
</evidence>
<evidence type="ECO:0000313" key="13">
    <source>
        <dbReference type="Proteomes" id="UP001165413"/>
    </source>
</evidence>